<dbReference type="GO" id="GO:0046872">
    <property type="term" value="F:metal ion binding"/>
    <property type="evidence" value="ECO:0007669"/>
    <property type="project" value="UniProtKB-KW"/>
</dbReference>
<comment type="caution">
    <text evidence="9">The sequence shown here is derived from an EMBL/GenBank/DDBJ whole genome shotgun (WGS) entry which is preliminary data.</text>
</comment>
<proteinExistence type="predicted"/>
<keyword evidence="7" id="KW-0175">Coiled coil</keyword>
<sequence length="193" mass="22837">MDLEQIIQATKKQMPLSRWEHTLRVRDMALELAEQQAEIQSHQVELAAILHDYCKFWSDEQLVAWIQEKSLPEELLLYNKEIWHGPVGAEVAREKWGVLEEDVLNAIRYHTTGRPNMSVLEKIIFLADYIEPGRQFPGIDEIRKWAKLDLDQALLQSLENTIMFLIRRKQKVYPLTFITRNYYLDRVKENSKS</sequence>
<evidence type="ECO:0000259" key="8">
    <source>
        <dbReference type="PROSITE" id="PS51831"/>
    </source>
</evidence>
<dbReference type="EMBL" id="QJKK01000003">
    <property type="protein sequence ID" value="RAL25818.1"/>
    <property type="molecule type" value="Genomic_DNA"/>
</dbReference>
<dbReference type="PROSITE" id="PS51831">
    <property type="entry name" value="HD"/>
    <property type="match status" value="1"/>
</dbReference>
<keyword evidence="4" id="KW-0378">Hydrolase</keyword>
<gene>
    <name evidence="9" type="ORF">DL897_07010</name>
</gene>
<evidence type="ECO:0000256" key="6">
    <source>
        <dbReference type="ARBA" id="ARBA00049417"/>
    </source>
</evidence>
<dbReference type="EC" id="3.6.1.41" evidence="1"/>
<dbReference type="SUPFAM" id="SSF109604">
    <property type="entry name" value="HD-domain/PDEase-like"/>
    <property type="match status" value="1"/>
</dbReference>
<dbReference type="CDD" id="cd00077">
    <property type="entry name" value="HDc"/>
    <property type="match status" value="1"/>
</dbReference>
<comment type="catalytic activity">
    <reaction evidence="6">
        <text>P(1),P(4)-bis(5'-adenosyl) tetraphosphate + H2O = 2 ADP + 2 H(+)</text>
        <dbReference type="Rhea" id="RHEA:24252"/>
        <dbReference type="ChEBI" id="CHEBI:15377"/>
        <dbReference type="ChEBI" id="CHEBI:15378"/>
        <dbReference type="ChEBI" id="CHEBI:58141"/>
        <dbReference type="ChEBI" id="CHEBI:456216"/>
        <dbReference type="EC" id="3.6.1.41"/>
    </reaction>
</comment>
<dbReference type="AlphaFoldDB" id="A0A364K6B9"/>
<dbReference type="Pfam" id="PF01966">
    <property type="entry name" value="HD"/>
    <property type="match status" value="1"/>
</dbReference>
<feature type="domain" description="HD" evidence="8">
    <location>
        <begin position="18"/>
        <end position="133"/>
    </location>
</feature>
<keyword evidence="5" id="KW-0408">Iron</keyword>
<dbReference type="NCBIfam" id="TIGR00488">
    <property type="entry name" value="bis(5'-nucleosyl)-tetraphosphatase (symmetrical) YqeK"/>
    <property type="match status" value="1"/>
</dbReference>
<accession>A0A364K6B9</accession>
<evidence type="ECO:0000256" key="3">
    <source>
        <dbReference type="ARBA" id="ARBA00022741"/>
    </source>
</evidence>
<dbReference type="GO" id="GO:0008803">
    <property type="term" value="F:bis(5'-nucleosyl)-tetraphosphatase (symmetrical) activity"/>
    <property type="evidence" value="ECO:0007669"/>
    <property type="project" value="UniProtKB-EC"/>
</dbReference>
<dbReference type="OrthoDB" id="9782134at2"/>
<dbReference type="PANTHER" id="PTHR35795">
    <property type="entry name" value="SLR1885 PROTEIN"/>
    <property type="match status" value="1"/>
</dbReference>
<dbReference type="SMART" id="SM00471">
    <property type="entry name" value="HDc"/>
    <property type="match status" value="1"/>
</dbReference>
<evidence type="ECO:0000313" key="10">
    <source>
        <dbReference type="Proteomes" id="UP000251213"/>
    </source>
</evidence>
<keyword evidence="2" id="KW-0479">Metal-binding</keyword>
<evidence type="ECO:0000256" key="4">
    <source>
        <dbReference type="ARBA" id="ARBA00022801"/>
    </source>
</evidence>
<keyword evidence="3" id="KW-0547">Nucleotide-binding</keyword>
<evidence type="ECO:0000313" key="9">
    <source>
        <dbReference type="EMBL" id="RAL25818.1"/>
    </source>
</evidence>
<dbReference type="Gene3D" id="1.10.3210.10">
    <property type="entry name" value="Hypothetical protein af1432"/>
    <property type="match status" value="1"/>
</dbReference>
<dbReference type="RefSeq" id="WP_113658432.1">
    <property type="nucleotide sequence ID" value="NZ_KZ845665.1"/>
</dbReference>
<dbReference type="InterPro" id="IPR006674">
    <property type="entry name" value="HD_domain"/>
</dbReference>
<reference evidence="9 10" key="1">
    <citation type="submission" date="2018-06" db="EMBL/GenBank/DDBJ databases">
        <title>Thermoflavimicrobium daqus sp. nov., a thermophilic microbe isolated from Moutai-flavour Daqu.</title>
        <authorList>
            <person name="Wang X."/>
            <person name="Zhou H."/>
        </authorList>
    </citation>
    <scope>NUCLEOTIDE SEQUENCE [LARGE SCALE GENOMIC DNA]</scope>
    <source>
        <strain evidence="9 10">FBKL4.011</strain>
    </source>
</reference>
<feature type="coiled-coil region" evidence="7">
    <location>
        <begin position="25"/>
        <end position="52"/>
    </location>
</feature>
<evidence type="ECO:0000256" key="5">
    <source>
        <dbReference type="ARBA" id="ARBA00023004"/>
    </source>
</evidence>
<evidence type="ECO:0000256" key="7">
    <source>
        <dbReference type="SAM" id="Coils"/>
    </source>
</evidence>
<dbReference type="InterPro" id="IPR051094">
    <property type="entry name" value="Diverse_Catalytic_Enzymes"/>
</dbReference>
<organism evidence="9 10">
    <name type="scientific">Thermoflavimicrobium daqui</name>
    <dbReference type="NCBI Taxonomy" id="2137476"/>
    <lineage>
        <taxon>Bacteria</taxon>
        <taxon>Bacillati</taxon>
        <taxon>Bacillota</taxon>
        <taxon>Bacilli</taxon>
        <taxon>Bacillales</taxon>
        <taxon>Thermoactinomycetaceae</taxon>
        <taxon>Thermoflavimicrobium</taxon>
    </lineage>
</organism>
<dbReference type="GO" id="GO:0000166">
    <property type="term" value="F:nucleotide binding"/>
    <property type="evidence" value="ECO:0007669"/>
    <property type="project" value="UniProtKB-KW"/>
</dbReference>
<protein>
    <recommendedName>
        <fullName evidence="1">bis(5'-nucleosyl)-tetraphosphatase (symmetrical)</fullName>
        <ecNumber evidence="1">3.6.1.41</ecNumber>
    </recommendedName>
</protein>
<dbReference type="InterPro" id="IPR005249">
    <property type="entry name" value="YqeK"/>
</dbReference>
<dbReference type="Proteomes" id="UP000251213">
    <property type="component" value="Unassembled WGS sequence"/>
</dbReference>
<dbReference type="InterPro" id="IPR003607">
    <property type="entry name" value="HD/PDEase_dom"/>
</dbReference>
<reference evidence="9 10" key="2">
    <citation type="submission" date="2018-06" db="EMBL/GenBank/DDBJ databases">
        <authorList>
            <person name="Zhirakovskaya E."/>
        </authorList>
    </citation>
    <scope>NUCLEOTIDE SEQUENCE [LARGE SCALE GENOMIC DNA]</scope>
    <source>
        <strain evidence="9 10">FBKL4.011</strain>
    </source>
</reference>
<evidence type="ECO:0000256" key="1">
    <source>
        <dbReference type="ARBA" id="ARBA00012506"/>
    </source>
</evidence>
<keyword evidence="10" id="KW-1185">Reference proteome</keyword>
<dbReference type="PANTHER" id="PTHR35795:SF1">
    <property type="entry name" value="BIS(5'-NUCLEOSYL)-TETRAPHOSPHATASE, SYMMETRICAL"/>
    <property type="match status" value="1"/>
</dbReference>
<name>A0A364K6B9_9BACL</name>
<evidence type="ECO:0000256" key="2">
    <source>
        <dbReference type="ARBA" id="ARBA00022723"/>
    </source>
</evidence>